<protein>
    <submittedName>
        <fullName evidence="2">NAD-dependent epimerase/dehydratase family protein</fullName>
    </submittedName>
</protein>
<dbReference type="GO" id="GO:0004029">
    <property type="term" value="F:aldehyde dehydrogenase (NAD+) activity"/>
    <property type="evidence" value="ECO:0007669"/>
    <property type="project" value="TreeGrafter"/>
</dbReference>
<evidence type="ECO:0000259" key="1">
    <source>
        <dbReference type="Pfam" id="PF01370"/>
    </source>
</evidence>
<dbReference type="AlphaFoldDB" id="A0A399T4D2"/>
<evidence type="ECO:0000313" key="3">
    <source>
        <dbReference type="Proteomes" id="UP000265926"/>
    </source>
</evidence>
<dbReference type="InterPro" id="IPR001509">
    <property type="entry name" value="Epimerase_deHydtase"/>
</dbReference>
<dbReference type="InterPro" id="IPR051783">
    <property type="entry name" value="NAD(P)-dependent_oxidoreduct"/>
</dbReference>
<reference evidence="2 3" key="1">
    <citation type="submission" date="2018-08" db="EMBL/GenBank/DDBJ databases">
        <title>Pallidiluteibacterium maritimus gen. nov., sp. nov., isolated from coastal sediment.</title>
        <authorList>
            <person name="Zhou L.Y."/>
        </authorList>
    </citation>
    <scope>NUCLEOTIDE SEQUENCE [LARGE SCALE GENOMIC DNA]</scope>
    <source>
        <strain evidence="2 3">XSD2</strain>
    </source>
</reference>
<gene>
    <name evidence="2" type="ORF">D1614_03220</name>
</gene>
<sequence>MKEQKNTRVLVTGANGLLGAHVVRCLLSKGYRVLVLVRKGSNLKALEGLSVDWFEGNVTDKKDVEQAVKQSDFIIHAAARTTQSPSSLEAYREANINSTKYLVEAAEKFGIQRMVYVSTANCFGNGSKEHPGNENTPFIPWLKKSGYAYSKLLAQQLVLESVRQKKVNAVIVNPTFLIGENDVKPSSGEVFLHVINKRLVFYPPGGKNFVDAALAAEGVVAALEKGRSGECYLLTGENLSYPEFFEKVMLVTQQRSVFVPIPSWLLKCAGFAGDLLEKYLKLPVRLTGVNAGMLCLGNYFTSEKAANELGFRELPVQESVEKAILWFQKNNYL</sequence>
<dbReference type="EMBL" id="QWGR01000002">
    <property type="protein sequence ID" value="RIJ49765.1"/>
    <property type="molecule type" value="Genomic_DNA"/>
</dbReference>
<dbReference type="OrthoDB" id="1490291at2"/>
<dbReference type="InterPro" id="IPR036291">
    <property type="entry name" value="NAD(P)-bd_dom_sf"/>
</dbReference>
<organism evidence="2 3">
    <name type="scientific">Maribellus luteus</name>
    <dbReference type="NCBI Taxonomy" id="2305463"/>
    <lineage>
        <taxon>Bacteria</taxon>
        <taxon>Pseudomonadati</taxon>
        <taxon>Bacteroidota</taxon>
        <taxon>Bacteroidia</taxon>
        <taxon>Marinilabiliales</taxon>
        <taxon>Prolixibacteraceae</taxon>
        <taxon>Maribellus</taxon>
    </lineage>
</organism>
<dbReference type="PANTHER" id="PTHR48079:SF6">
    <property type="entry name" value="NAD(P)-BINDING DOMAIN-CONTAINING PROTEIN-RELATED"/>
    <property type="match status" value="1"/>
</dbReference>
<comment type="caution">
    <text evidence="2">The sequence shown here is derived from an EMBL/GenBank/DDBJ whole genome shotgun (WGS) entry which is preliminary data.</text>
</comment>
<dbReference type="Gene3D" id="3.40.50.720">
    <property type="entry name" value="NAD(P)-binding Rossmann-like Domain"/>
    <property type="match status" value="1"/>
</dbReference>
<accession>A0A399T4D2</accession>
<proteinExistence type="predicted"/>
<dbReference type="Pfam" id="PF01370">
    <property type="entry name" value="Epimerase"/>
    <property type="match status" value="1"/>
</dbReference>
<dbReference type="SUPFAM" id="SSF51735">
    <property type="entry name" value="NAD(P)-binding Rossmann-fold domains"/>
    <property type="match status" value="1"/>
</dbReference>
<dbReference type="Proteomes" id="UP000265926">
    <property type="component" value="Unassembled WGS sequence"/>
</dbReference>
<keyword evidence="3" id="KW-1185">Reference proteome</keyword>
<dbReference type="RefSeq" id="WP_119436454.1">
    <property type="nucleotide sequence ID" value="NZ_QWGR01000002.1"/>
</dbReference>
<feature type="domain" description="NAD-dependent epimerase/dehydratase" evidence="1">
    <location>
        <begin position="9"/>
        <end position="229"/>
    </location>
</feature>
<dbReference type="PANTHER" id="PTHR48079">
    <property type="entry name" value="PROTEIN YEEZ"/>
    <property type="match status" value="1"/>
</dbReference>
<dbReference type="GO" id="GO:0005737">
    <property type="term" value="C:cytoplasm"/>
    <property type="evidence" value="ECO:0007669"/>
    <property type="project" value="TreeGrafter"/>
</dbReference>
<evidence type="ECO:0000313" key="2">
    <source>
        <dbReference type="EMBL" id="RIJ49765.1"/>
    </source>
</evidence>
<name>A0A399T4D2_9BACT</name>